<dbReference type="SUPFAM" id="SSF81383">
    <property type="entry name" value="F-box domain"/>
    <property type="match status" value="1"/>
</dbReference>
<dbReference type="Pfam" id="PF12937">
    <property type="entry name" value="F-box-like"/>
    <property type="match status" value="1"/>
</dbReference>
<keyword evidence="3" id="KW-1185">Reference proteome</keyword>
<dbReference type="InterPro" id="IPR036047">
    <property type="entry name" value="F-box-like_dom_sf"/>
</dbReference>
<dbReference type="Proteomes" id="UP001295794">
    <property type="component" value="Unassembled WGS sequence"/>
</dbReference>
<accession>A0AAD2H6N2</accession>
<sequence length="526" mass="58677">MSTRTSRPSRLLSRLKRALKHGYIEHPQAVKPVSCPPALDLPYELTEAIFFHYVEECDPDPSLLATVCRHWRSIALSTPALWTHIHLQPPTHVSDQQWTAFLAHLILRLSRTRDLPLSISVLLEQHSRSGSGRLPRTDPGRLVELFVNLLGHAEQWRTLEIAAPSEAATIFRRCTEFIPDLPRLESLTLDLWSREEEEEVLIHHSWGSEFIAVAPRLVRLRVFAHALWWVPLHDGTPRVTPGRNGHPEDVHVAFAWRQITHFTLEVHEARTTYQDLILHKRLPNLVSLELIDAGVQPPSTPAAADIVAHKNAAKLLTLKLTLPAVECPAAWLARSLSAPSLQTLEISELRTDPGGEGPHEGGGGGGGGGDCFTLRRLAETLNASLLHTLCFFRVNLAVVLNVALGAPSVQVLRVRDMDTRTGDESDLILELGSPRQHVLPDLRELTFGDPTSFVQLDVLDSLFAARGGPGGQAAYRALEAFRYIYPVDSESNPDVVSYIEHIRRHTERWEDGRNMVFVGLESNAVF</sequence>
<name>A0AAD2H6N2_9AGAR</name>
<feature type="domain" description="F-box" evidence="1">
    <location>
        <begin position="39"/>
        <end position="87"/>
    </location>
</feature>
<dbReference type="InterPro" id="IPR001810">
    <property type="entry name" value="F-box_dom"/>
</dbReference>
<organism evidence="2 3">
    <name type="scientific">Mycena citricolor</name>
    <dbReference type="NCBI Taxonomy" id="2018698"/>
    <lineage>
        <taxon>Eukaryota</taxon>
        <taxon>Fungi</taxon>
        <taxon>Dikarya</taxon>
        <taxon>Basidiomycota</taxon>
        <taxon>Agaricomycotina</taxon>
        <taxon>Agaricomycetes</taxon>
        <taxon>Agaricomycetidae</taxon>
        <taxon>Agaricales</taxon>
        <taxon>Marasmiineae</taxon>
        <taxon>Mycenaceae</taxon>
        <taxon>Mycena</taxon>
    </lineage>
</organism>
<reference evidence="2" key="1">
    <citation type="submission" date="2023-11" db="EMBL/GenBank/DDBJ databases">
        <authorList>
            <person name="De Vega J J."/>
            <person name="De Vega J J."/>
        </authorList>
    </citation>
    <scope>NUCLEOTIDE SEQUENCE</scope>
</reference>
<evidence type="ECO:0000313" key="3">
    <source>
        <dbReference type="Proteomes" id="UP001295794"/>
    </source>
</evidence>
<evidence type="ECO:0000259" key="1">
    <source>
        <dbReference type="Pfam" id="PF12937"/>
    </source>
</evidence>
<evidence type="ECO:0000313" key="2">
    <source>
        <dbReference type="EMBL" id="CAK5270052.1"/>
    </source>
</evidence>
<protein>
    <recommendedName>
        <fullName evidence="1">F-box domain-containing protein</fullName>
    </recommendedName>
</protein>
<proteinExistence type="predicted"/>
<gene>
    <name evidence="2" type="ORF">MYCIT1_LOCUS14200</name>
</gene>
<dbReference type="AlphaFoldDB" id="A0AAD2H6N2"/>
<dbReference type="Gene3D" id="1.20.1280.50">
    <property type="match status" value="1"/>
</dbReference>
<dbReference type="EMBL" id="CAVNYO010000158">
    <property type="protein sequence ID" value="CAK5270052.1"/>
    <property type="molecule type" value="Genomic_DNA"/>
</dbReference>
<comment type="caution">
    <text evidence="2">The sequence shown here is derived from an EMBL/GenBank/DDBJ whole genome shotgun (WGS) entry which is preliminary data.</text>
</comment>